<feature type="transmembrane region" description="Helical" evidence="7">
    <location>
        <begin position="59"/>
        <end position="81"/>
    </location>
</feature>
<sequence length="596" mass="65713">MSMKNDLVSIELAIKTVGKWKETYQWIPILGAIAAIATAFSTGANNLPAPFSSPVGSGALTLLKASLMACAIYVPGAAFASNSSVNDLFSDFLQEHQPNEAFLMWSFVIVLTTTAIWLSLATCLELPVSSQQSIQGALLGTILVTEGFSFIPLWNKNNNHNFSVGGLLWIFLEWIVAPLLACFCAFLMFSALKAFLLRHENAKKRILVFLPIDYGVSAGLLCLFVMYQIIPNITTVYGWEVIVAVVGATLIGAALSLVLVVPLAIKKFDTIQKSKTKKKNTSLRHQSVDIRDQAHNTNTDTDAEVEDALKDFMQMRVLETVYEEDEQSWGSPNQIQDSELAQPVSLSITDQSASFKQLLESTRNHLVQTKNFQETRKTTPTENVSELFRYFAKSTFDPVTEYDRQTLVRHALAEKYDEMEELFSYPQLLASCIFALIQSASEIAAVVTPYGAIHEIFSHRAKYSGNGEDMESVNVAWWFRAIGGFGAALGYFLCGWRLTQCLGGKLTYMSNSRGLASQLSTVAAMILVNRIKLPVSSVHAFVGSLVGVGMADDPRNVNWKLLLKFICGWVVTIIFCCGVAYVVFSASIHSPSYVVP</sequence>
<dbReference type="PANTHER" id="PTHR11101">
    <property type="entry name" value="PHOSPHATE TRANSPORTER"/>
    <property type="match status" value="1"/>
</dbReference>
<feature type="transmembrane region" description="Helical" evidence="7">
    <location>
        <begin position="174"/>
        <end position="196"/>
    </location>
</feature>
<evidence type="ECO:0000256" key="3">
    <source>
        <dbReference type="ARBA" id="ARBA00022592"/>
    </source>
</evidence>
<reference evidence="10" key="2">
    <citation type="submission" date="2025-08" db="UniProtKB">
        <authorList>
            <consortium name="RefSeq"/>
        </authorList>
    </citation>
    <scope>IDENTIFICATION</scope>
    <source>
        <tissue evidence="10">Seedling</tissue>
    </source>
</reference>
<evidence type="ECO:0000256" key="2">
    <source>
        <dbReference type="ARBA" id="ARBA00022448"/>
    </source>
</evidence>
<reference evidence="9" key="1">
    <citation type="submission" date="2025-05" db="UniProtKB">
        <authorList>
            <consortium name="RefSeq"/>
        </authorList>
    </citation>
    <scope>NUCLEOTIDE SEQUENCE [LARGE SCALE GENOMIC DNA]</scope>
</reference>
<evidence type="ECO:0000256" key="7">
    <source>
        <dbReference type="RuleBase" id="RU363058"/>
    </source>
</evidence>
<dbReference type="Proteomes" id="UP001652623">
    <property type="component" value="Chromosome 1"/>
</dbReference>
<dbReference type="GO" id="GO:0035435">
    <property type="term" value="P:phosphate ion transmembrane transport"/>
    <property type="evidence" value="ECO:0007669"/>
    <property type="project" value="TreeGrafter"/>
</dbReference>
<organism evidence="9 10">
    <name type="scientific">Ziziphus jujuba</name>
    <name type="common">Chinese jujube</name>
    <name type="synonym">Ziziphus sativa</name>
    <dbReference type="NCBI Taxonomy" id="326968"/>
    <lineage>
        <taxon>Eukaryota</taxon>
        <taxon>Viridiplantae</taxon>
        <taxon>Streptophyta</taxon>
        <taxon>Embryophyta</taxon>
        <taxon>Tracheophyta</taxon>
        <taxon>Spermatophyta</taxon>
        <taxon>Magnoliopsida</taxon>
        <taxon>eudicotyledons</taxon>
        <taxon>Gunneridae</taxon>
        <taxon>Pentapetalae</taxon>
        <taxon>rosids</taxon>
        <taxon>fabids</taxon>
        <taxon>Rosales</taxon>
        <taxon>Rhamnaceae</taxon>
        <taxon>Paliureae</taxon>
        <taxon>Ziziphus</taxon>
    </lineage>
</organism>
<feature type="transmembrane region" description="Helical" evidence="7">
    <location>
        <begin position="101"/>
        <end position="124"/>
    </location>
</feature>
<dbReference type="AlphaFoldDB" id="A0A6P3ZAV1"/>
<dbReference type="PANTHER" id="PTHR11101:SF89">
    <property type="entry name" value="PHOSPHATE TRANSPORTER"/>
    <property type="match status" value="1"/>
</dbReference>
<feature type="region of interest" description="Disordered" evidence="8">
    <location>
        <begin position="279"/>
        <end position="302"/>
    </location>
</feature>
<feature type="transmembrane region" description="Helical" evidence="7">
    <location>
        <begin position="208"/>
        <end position="230"/>
    </location>
</feature>
<dbReference type="GeneID" id="107412241"/>
<keyword evidence="4 7" id="KW-0812">Transmembrane</keyword>
<dbReference type="RefSeq" id="XP_015875455.3">
    <property type="nucleotide sequence ID" value="XM_016019969.4"/>
</dbReference>
<name>A0A6P3ZAV1_ZIZJJ</name>
<feature type="transmembrane region" description="Helical" evidence="7">
    <location>
        <begin position="242"/>
        <end position="265"/>
    </location>
</feature>
<dbReference type="SUPFAM" id="SSF103473">
    <property type="entry name" value="MFS general substrate transporter"/>
    <property type="match status" value="1"/>
</dbReference>
<dbReference type="GO" id="GO:0005315">
    <property type="term" value="F:phosphate transmembrane transporter activity"/>
    <property type="evidence" value="ECO:0007669"/>
    <property type="project" value="InterPro"/>
</dbReference>
<evidence type="ECO:0000256" key="8">
    <source>
        <dbReference type="SAM" id="MobiDB-lite"/>
    </source>
</evidence>
<keyword evidence="6 7" id="KW-0472">Membrane</keyword>
<comment type="similarity">
    <text evidence="7">Belongs to the inorganic phosphate transporter (PiT) (TC 2.A.20) family.</text>
</comment>
<feature type="transmembrane region" description="Helical" evidence="7">
    <location>
        <begin position="136"/>
        <end position="154"/>
    </location>
</feature>
<keyword evidence="2 7" id="KW-0813">Transport</keyword>
<feature type="transmembrane region" description="Helical" evidence="7">
    <location>
        <begin position="477"/>
        <end position="498"/>
    </location>
</feature>
<dbReference type="KEGG" id="zju:107412241"/>
<keyword evidence="5 7" id="KW-1133">Transmembrane helix</keyword>
<gene>
    <name evidence="10" type="primary">LOC107412241</name>
</gene>
<dbReference type="InterPro" id="IPR001204">
    <property type="entry name" value="Phos_transporter"/>
</dbReference>
<feature type="transmembrane region" description="Helical" evidence="7">
    <location>
        <begin position="519"/>
        <end position="542"/>
    </location>
</feature>
<feature type="transmembrane region" description="Helical" evidence="7">
    <location>
        <begin position="26"/>
        <end position="47"/>
    </location>
</feature>
<evidence type="ECO:0000313" key="9">
    <source>
        <dbReference type="Proteomes" id="UP001652623"/>
    </source>
</evidence>
<comment type="subcellular location">
    <subcellularLocation>
        <location evidence="1 7">Membrane</location>
        <topology evidence="1 7">Multi-pass membrane protein</topology>
    </subcellularLocation>
</comment>
<dbReference type="Pfam" id="PF01384">
    <property type="entry name" value="PHO4"/>
    <property type="match status" value="1"/>
</dbReference>
<dbReference type="GO" id="GO:0016020">
    <property type="term" value="C:membrane"/>
    <property type="evidence" value="ECO:0007669"/>
    <property type="project" value="UniProtKB-SubCell"/>
</dbReference>
<evidence type="ECO:0000256" key="4">
    <source>
        <dbReference type="ARBA" id="ARBA00022692"/>
    </source>
</evidence>
<comment type="function">
    <text evidence="7">Sodium-phosphate symporter.</text>
</comment>
<keyword evidence="3 7" id="KW-0592">Phosphate transport</keyword>
<dbReference type="InterPro" id="IPR036259">
    <property type="entry name" value="MFS_trans_sf"/>
</dbReference>
<dbReference type="InParanoid" id="A0A6P3ZAV1"/>
<evidence type="ECO:0000256" key="6">
    <source>
        <dbReference type="ARBA" id="ARBA00023136"/>
    </source>
</evidence>
<proteinExistence type="inferred from homology"/>
<accession>A0A6P3ZAV1</accession>
<evidence type="ECO:0000256" key="5">
    <source>
        <dbReference type="ARBA" id="ARBA00022989"/>
    </source>
</evidence>
<keyword evidence="9" id="KW-1185">Reference proteome</keyword>
<evidence type="ECO:0000313" key="10">
    <source>
        <dbReference type="RefSeq" id="XP_015875455.3"/>
    </source>
</evidence>
<evidence type="ECO:0000256" key="1">
    <source>
        <dbReference type="ARBA" id="ARBA00004141"/>
    </source>
</evidence>
<feature type="transmembrane region" description="Helical" evidence="7">
    <location>
        <begin position="562"/>
        <end position="584"/>
    </location>
</feature>
<protein>
    <recommendedName>
        <fullName evidence="7">Phosphate transporter</fullName>
    </recommendedName>
</protein>